<dbReference type="EMBL" id="KZ825841">
    <property type="protein sequence ID" value="PYH96195.1"/>
    <property type="molecule type" value="Genomic_DNA"/>
</dbReference>
<evidence type="ECO:0000313" key="3">
    <source>
        <dbReference type="Proteomes" id="UP000247810"/>
    </source>
</evidence>
<organism evidence="2 3">
    <name type="scientific">Aspergillus ellipticus CBS 707.79</name>
    <dbReference type="NCBI Taxonomy" id="1448320"/>
    <lineage>
        <taxon>Eukaryota</taxon>
        <taxon>Fungi</taxon>
        <taxon>Dikarya</taxon>
        <taxon>Ascomycota</taxon>
        <taxon>Pezizomycotina</taxon>
        <taxon>Eurotiomycetes</taxon>
        <taxon>Eurotiomycetidae</taxon>
        <taxon>Eurotiales</taxon>
        <taxon>Aspergillaceae</taxon>
        <taxon>Aspergillus</taxon>
        <taxon>Aspergillus subgen. Circumdati</taxon>
    </lineage>
</organism>
<dbReference type="STRING" id="1448320.A0A319DFG0"/>
<accession>A0A319DFG0</accession>
<keyword evidence="3" id="KW-1185">Reference proteome</keyword>
<dbReference type="AlphaFoldDB" id="A0A319DFG0"/>
<sequence>MALRDQFRFHGSDADYIAFLEKKLLESSYVIATYQRAPQPEQNHHITDTINHQQGQSHEDEGDESGNLQIIKYKPEHTNFSKQYTTPRWQKELDQFLTEIPHLKSWHFERKKFLMGNDTVLRIAVYNHSATCHLSPESAGPPSSEGLIHTLLKYSTFTKNTFSQANTLGGLARFLELVFLSLCAVSMKIVRDPETVYNAMKNYISNANSLYLDKLICGAIWANSCISALLETPWGYRGQEIFLIAGQSVHFYSRYAQHKKSSDHFLENMKNKAPDSDVQSDMPAPILMIPLILEKLVGGKMPLSDICKLLRYCPDRVTACRPFFEKSLTATSQEDTSTYAAPSSPASVDRRSRDFTSQESETDNPVRGNTSLQPNKRRRLNSSISNLATHQTEAGSQLNNGLERQSFRDKSADLTPSHVHNTQEIRTFGTPTDDLLYGPQSCPSLQAPSL</sequence>
<dbReference type="Proteomes" id="UP000247810">
    <property type="component" value="Unassembled WGS sequence"/>
</dbReference>
<reference evidence="2 3" key="1">
    <citation type="submission" date="2018-02" db="EMBL/GenBank/DDBJ databases">
        <title>The genomes of Aspergillus section Nigri reveals drivers in fungal speciation.</title>
        <authorList>
            <consortium name="DOE Joint Genome Institute"/>
            <person name="Vesth T.C."/>
            <person name="Nybo J."/>
            <person name="Theobald S."/>
            <person name="Brandl J."/>
            <person name="Frisvad J.C."/>
            <person name="Nielsen K.F."/>
            <person name="Lyhne E.K."/>
            <person name="Kogle M.E."/>
            <person name="Kuo A."/>
            <person name="Riley R."/>
            <person name="Clum A."/>
            <person name="Nolan M."/>
            <person name="Lipzen A."/>
            <person name="Salamov A."/>
            <person name="Henrissat B."/>
            <person name="Wiebenga A."/>
            <person name="De vries R.P."/>
            <person name="Grigoriev I.V."/>
            <person name="Mortensen U.H."/>
            <person name="Andersen M.R."/>
            <person name="Baker S.E."/>
        </authorList>
    </citation>
    <scope>NUCLEOTIDE SEQUENCE [LARGE SCALE GENOMIC DNA]</scope>
    <source>
        <strain evidence="2 3">CBS 707.79</strain>
    </source>
</reference>
<dbReference type="OrthoDB" id="4369665at2759"/>
<evidence type="ECO:0000313" key="2">
    <source>
        <dbReference type="EMBL" id="PYH96195.1"/>
    </source>
</evidence>
<name>A0A319DFG0_9EURO</name>
<gene>
    <name evidence="2" type="ORF">BO71DRAFT_482279</name>
</gene>
<dbReference type="VEuPathDB" id="FungiDB:BO71DRAFT_482279"/>
<feature type="region of interest" description="Disordered" evidence="1">
    <location>
        <begin position="331"/>
        <end position="378"/>
    </location>
</feature>
<feature type="compositionally biased region" description="Polar residues" evidence="1">
    <location>
        <begin position="441"/>
        <end position="450"/>
    </location>
</feature>
<evidence type="ECO:0000256" key="1">
    <source>
        <dbReference type="SAM" id="MobiDB-lite"/>
    </source>
</evidence>
<proteinExistence type="predicted"/>
<feature type="region of interest" description="Disordered" evidence="1">
    <location>
        <begin position="409"/>
        <end position="450"/>
    </location>
</feature>
<protein>
    <submittedName>
        <fullName evidence="2">Uncharacterized protein</fullName>
    </submittedName>
</protein>